<accession>A0A7R9IU28</accession>
<feature type="region of interest" description="Disordered" evidence="1">
    <location>
        <begin position="104"/>
        <end position="145"/>
    </location>
</feature>
<feature type="compositionally biased region" description="Low complexity" evidence="1">
    <location>
        <begin position="106"/>
        <end position="120"/>
    </location>
</feature>
<organism evidence="2">
    <name type="scientific">Timema tahoe</name>
    <dbReference type="NCBI Taxonomy" id="61484"/>
    <lineage>
        <taxon>Eukaryota</taxon>
        <taxon>Metazoa</taxon>
        <taxon>Ecdysozoa</taxon>
        <taxon>Arthropoda</taxon>
        <taxon>Hexapoda</taxon>
        <taxon>Insecta</taxon>
        <taxon>Pterygota</taxon>
        <taxon>Neoptera</taxon>
        <taxon>Polyneoptera</taxon>
        <taxon>Phasmatodea</taxon>
        <taxon>Timematodea</taxon>
        <taxon>Timematoidea</taxon>
        <taxon>Timematidae</taxon>
        <taxon>Timema</taxon>
    </lineage>
</organism>
<protein>
    <submittedName>
        <fullName evidence="2">Uncharacterized protein</fullName>
    </submittedName>
</protein>
<feature type="compositionally biased region" description="Basic and acidic residues" evidence="1">
    <location>
        <begin position="1"/>
        <end position="14"/>
    </location>
</feature>
<gene>
    <name evidence="2" type="ORF">TTEB3V08_LOCUS12397</name>
</gene>
<sequence length="189" mass="20880">MNNHRFDTNHKNLDKPVPSHGNIHNKDFDSCYTTRVLGAFPTATCNNSQLRQWELAHQWVLNQLEELLSDMKSDVSRLPATLARIPPVAQRLQMSERSILSRLAATTTSGSTPTTPTTSQGPGGLLNSQFPSGFQTGQLPGGFGNTNFASFRPQYSIPGQPTSGFPETSPDIDVSRVPLFHDGNWRESW</sequence>
<proteinExistence type="predicted"/>
<evidence type="ECO:0000313" key="2">
    <source>
        <dbReference type="EMBL" id="CAD7464519.1"/>
    </source>
</evidence>
<name>A0A7R9IU28_9NEOP</name>
<feature type="region of interest" description="Disordered" evidence="1">
    <location>
        <begin position="1"/>
        <end position="21"/>
    </location>
</feature>
<evidence type="ECO:0000256" key="1">
    <source>
        <dbReference type="SAM" id="MobiDB-lite"/>
    </source>
</evidence>
<dbReference type="EMBL" id="OE015638">
    <property type="protein sequence ID" value="CAD7464519.1"/>
    <property type="molecule type" value="Genomic_DNA"/>
</dbReference>
<dbReference type="AlphaFoldDB" id="A0A7R9IU28"/>
<feature type="compositionally biased region" description="Polar residues" evidence="1">
    <location>
        <begin position="126"/>
        <end position="138"/>
    </location>
</feature>
<reference evidence="2" key="1">
    <citation type="submission" date="2020-11" db="EMBL/GenBank/DDBJ databases">
        <authorList>
            <person name="Tran Van P."/>
        </authorList>
    </citation>
    <scope>NUCLEOTIDE SEQUENCE</scope>
</reference>